<protein>
    <submittedName>
        <fullName evidence="1">Uncharacterized protein</fullName>
    </submittedName>
</protein>
<sequence length="62" mass="7344">MGKSRKQQQTHKISKIFISEVVREIYWKKISQIFLHIARAEKNMRYSKQIGTLLLKIQGGKK</sequence>
<reference evidence="1 2" key="1">
    <citation type="submission" date="2015-04" db="EMBL/GenBank/DDBJ databases">
        <title>Draft genome sequence of bacteremic isolate Catabacter hongkongensis type strain HKU16T.</title>
        <authorList>
            <person name="Lau S.K."/>
            <person name="Teng J.L."/>
            <person name="Huang Y."/>
            <person name="Curreem S.O."/>
            <person name="Tsui S.K."/>
            <person name="Woo P.C."/>
        </authorList>
    </citation>
    <scope>NUCLEOTIDE SEQUENCE [LARGE SCALE GENOMIC DNA]</scope>
    <source>
        <strain evidence="1 2">HKU16</strain>
    </source>
</reference>
<name>A0A0M2NG21_9FIRM</name>
<gene>
    <name evidence="1" type="ORF">CHK_2527</name>
</gene>
<dbReference type="EMBL" id="LAYJ01000115">
    <property type="protein sequence ID" value="KKI49911.1"/>
    <property type="molecule type" value="Genomic_DNA"/>
</dbReference>
<dbReference type="Proteomes" id="UP000034076">
    <property type="component" value="Unassembled WGS sequence"/>
</dbReference>
<accession>A0A0M2NG21</accession>
<evidence type="ECO:0000313" key="1">
    <source>
        <dbReference type="EMBL" id="KKI49911.1"/>
    </source>
</evidence>
<keyword evidence="2" id="KW-1185">Reference proteome</keyword>
<evidence type="ECO:0000313" key="2">
    <source>
        <dbReference type="Proteomes" id="UP000034076"/>
    </source>
</evidence>
<organism evidence="1 2">
    <name type="scientific">Christensenella hongkongensis</name>
    <dbReference type="NCBI Taxonomy" id="270498"/>
    <lineage>
        <taxon>Bacteria</taxon>
        <taxon>Bacillati</taxon>
        <taxon>Bacillota</taxon>
        <taxon>Clostridia</taxon>
        <taxon>Christensenellales</taxon>
        <taxon>Christensenellaceae</taxon>
        <taxon>Christensenella</taxon>
    </lineage>
</organism>
<dbReference type="AlphaFoldDB" id="A0A0M2NG21"/>
<comment type="caution">
    <text evidence="1">The sequence shown here is derived from an EMBL/GenBank/DDBJ whole genome shotgun (WGS) entry which is preliminary data.</text>
</comment>
<proteinExistence type="predicted"/>
<dbReference type="STRING" id="270498.CHK_2527"/>